<evidence type="ECO:0000313" key="2">
    <source>
        <dbReference type="EMBL" id="CAD8845070.1"/>
    </source>
</evidence>
<evidence type="ECO:0000256" key="1">
    <source>
        <dbReference type="SAM" id="MobiDB-lite"/>
    </source>
</evidence>
<name>A0A7S1A8A5_NOCSC</name>
<gene>
    <name evidence="2" type="ORF">NSCI0253_LOCUS19420</name>
</gene>
<dbReference type="GO" id="GO:0051276">
    <property type="term" value="P:chromosome organization"/>
    <property type="evidence" value="ECO:0007669"/>
    <property type="project" value="InterPro"/>
</dbReference>
<feature type="region of interest" description="Disordered" evidence="1">
    <location>
        <begin position="1"/>
        <end position="31"/>
    </location>
</feature>
<organism evidence="2">
    <name type="scientific">Noctiluca scintillans</name>
    <name type="common">Sea sparkle</name>
    <name type="synonym">Red tide dinoflagellate</name>
    <dbReference type="NCBI Taxonomy" id="2966"/>
    <lineage>
        <taxon>Eukaryota</taxon>
        <taxon>Sar</taxon>
        <taxon>Alveolata</taxon>
        <taxon>Dinophyceae</taxon>
        <taxon>Noctilucales</taxon>
        <taxon>Noctilucaceae</taxon>
        <taxon>Noctiluca</taxon>
    </lineage>
</organism>
<dbReference type="AlphaFoldDB" id="A0A7S1A8A5"/>
<accession>A0A7S1A8A5</accession>
<dbReference type="InterPro" id="IPR043928">
    <property type="entry name" value="DNVP"/>
</dbReference>
<protein>
    <submittedName>
        <fullName evidence="2">Uncharacterized protein</fullName>
    </submittedName>
</protein>
<dbReference type="GO" id="GO:0003677">
    <property type="term" value="F:DNA binding"/>
    <property type="evidence" value="ECO:0007669"/>
    <property type="project" value="InterPro"/>
</dbReference>
<sequence length="129" mass="14282">MALMNKRPSRSSLSTEKKSMKVSMKVKRPSVVARGSRMRVAVFLGRKHKTYTGLTKNDLMKNADGRIVSKRSSALSRKRWVGSRCQEWNKAVVAARKQLSLVGFVAVNSPSPQGRALYVKARSIFTGAA</sequence>
<proteinExistence type="predicted"/>
<reference evidence="2" key="1">
    <citation type="submission" date="2021-01" db="EMBL/GenBank/DDBJ databases">
        <authorList>
            <person name="Corre E."/>
            <person name="Pelletier E."/>
            <person name="Niang G."/>
            <person name="Scheremetjew M."/>
            <person name="Finn R."/>
            <person name="Kale V."/>
            <person name="Holt S."/>
            <person name="Cochrane G."/>
            <person name="Meng A."/>
            <person name="Brown T."/>
            <person name="Cohen L."/>
        </authorList>
    </citation>
    <scope>NUCLEOTIDE SEQUENCE</scope>
</reference>
<dbReference type="Pfam" id="PF19060">
    <property type="entry name" value="DVNP"/>
    <property type="match status" value="1"/>
</dbReference>
<dbReference type="EMBL" id="HBFQ01027511">
    <property type="protein sequence ID" value="CAD8845070.1"/>
    <property type="molecule type" value="Transcribed_RNA"/>
</dbReference>